<evidence type="ECO:0000256" key="2">
    <source>
        <dbReference type="ARBA" id="ARBA00023125"/>
    </source>
</evidence>
<dbReference type="InterPro" id="IPR036388">
    <property type="entry name" value="WH-like_DNA-bd_sf"/>
</dbReference>
<dbReference type="Pfam" id="PF00392">
    <property type="entry name" value="GntR"/>
    <property type="match status" value="1"/>
</dbReference>
<evidence type="ECO:0000313" key="6">
    <source>
        <dbReference type="EMBL" id="MPY47427.1"/>
    </source>
</evidence>
<reference evidence="6 7" key="1">
    <citation type="submission" date="2019-09" db="EMBL/GenBank/DDBJ databases">
        <authorList>
            <person name="Duangmal K."/>
            <person name="Teo W.F.A."/>
            <person name="Lipun K."/>
        </authorList>
    </citation>
    <scope>NUCLEOTIDE SEQUENCE [LARGE SCALE GENOMIC DNA]</scope>
    <source>
        <strain evidence="6 7">K1PN6</strain>
    </source>
</reference>
<dbReference type="Pfam" id="PF07729">
    <property type="entry name" value="FCD"/>
    <property type="match status" value="1"/>
</dbReference>
<dbReference type="PANTHER" id="PTHR43537">
    <property type="entry name" value="TRANSCRIPTIONAL REGULATOR, GNTR FAMILY"/>
    <property type="match status" value="1"/>
</dbReference>
<dbReference type="SMART" id="SM00345">
    <property type="entry name" value="HTH_GNTR"/>
    <property type="match status" value="1"/>
</dbReference>
<dbReference type="Gene3D" id="1.20.120.530">
    <property type="entry name" value="GntR ligand-binding domain-like"/>
    <property type="match status" value="1"/>
</dbReference>
<keyword evidence="2" id="KW-0238">DNA-binding</keyword>
<organism evidence="6 7">
    <name type="scientific">Streptomyces acidicola</name>
    <dbReference type="NCBI Taxonomy" id="2596892"/>
    <lineage>
        <taxon>Bacteria</taxon>
        <taxon>Bacillati</taxon>
        <taxon>Actinomycetota</taxon>
        <taxon>Actinomycetes</taxon>
        <taxon>Kitasatosporales</taxon>
        <taxon>Streptomycetaceae</taxon>
        <taxon>Streptomyces</taxon>
    </lineage>
</organism>
<dbReference type="SUPFAM" id="SSF46785">
    <property type="entry name" value="Winged helix' DNA-binding domain"/>
    <property type="match status" value="1"/>
</dbReference>
<dbReference type="SUPFAM" id="SSF48008">
    <property type="entry name" value="GntR ligand-binding domain-like"/>
    <property type="match status" value="1"/>
</dbReference>
<dbReference type="GO" id="GO:0003677">
    <property type="term" value="F:DNA binding"/>
    <property type="evidence" value="ECO:0007669"/>
    <property type="project" value="UniProtKB-KW"/>
</dbReference>
<dbReference type="Gene3D" id="1.10.10.10">
    <property type="entry name" value="Winged helix-like DNA-binding domain superfamily/Winged helix DNA-binding domain"/>
    <property type="match status" value="1"/>
</dbReference>
<dbReference type="InterPro" id="IPR011711">
    <property type="entry name" value="GntR_C"/>
</dbReference>
<protein>
    <submittedName>
        <fullName evidence="6">GntR family transcriptional regulator</fullName>
    </submittedName>
</protein>
<dbReference type="InterPro" id="IPR008920">
    <property type="entry name" value="TF_FadR/GntR_C"/>
</dbReference>
<dbReference type="GO" id="GO:0003700">
    <property type="term" value="F:DNA-binding transcription factor activity"/>
    <property type="evidence" value="ECO:0007669"/>
    <property type="project" value="InterPro"/>
</dbReference>
<evidence type="ECO:0000256" key="4">
    <source>
        <dbReference type="SAM" id="MobiDB-lite"/>
    </source>
</evidence>
<dbReference type="PANTHER" id="PTHR43537:SF5">
    <property type="entry name" value="UXU OPERON TRANSCRIPTIONAL REGULATOR"/>
    <property type="match status" value="1"/>
</dbReference>
<evidence type="ECO:0000256" key="1">
    <source>
        <dbReference type="ARBA" id="ARBA00023015"/>
    </source>
</evidence>
<evidence type="ECO:0000259" key="5">
    <source>
        <dbReference type="PROSITE" id="PS50949"/>
    </source>
</evidence>
<sequence length="283" mass="31044">MLDYSWLNLVIDWQGAAGMTAGSDAVEQFERHDPRRAMEDAHLRLRALIDSGALPTDRDFSRAELAGFTGVSRGPLRGAIRLLREEGLIEAQPHRRYRIAQFDPWDVDAACGSRVLLEALAMRLSLPLLGRADLESAYHALLDMEADPEPGVSARWHRAHHRFHRSFTSNAPALLQARLVAGAEHGERHVRRLAQNGVPAQARIGQDHRRIHELVAARDHEAAIARTARHLAWAAVRLLNDTVPTFEPTATRAAVAFVAGGGSTEAAGTAPSRSHAHDQALTP</sequence>
<accession>A0A5N8WJL9</accession>
<dbReference type="InterPro" id="IPR036390">
    <property type="entry name" value="WH_DNA-bd_sf"/>
</dbReference>
<keyword evidence="7" id="KW-1185">Reference proteome</keyword>
<name>A0A5N8WJL9_9ACTN</name>
<dbReference type="EMBL" id="VMNX01000002">
    <property type="protein sequence ID" value="MPY47427.1"/>
    <property type="molecule type" value="Genomic_DNA"/>
</dbReference>
<proteinExistence type="predicted"/>
<dbReference type="AlphaFoldDB" id="A0A5N8WJL9"/>
<feature type="domain" description="HTH gntR-type" evidence="5">
    <location>
        <begin position="35"/>
        <end position="102"/>
    </location>
</feature>
<dbReference type="RefSeq" id="WP_152858261.1">
    <property type="nucleotide sequence ID" value="NZ_VMNX01000002.1"/>
</dbReference>
<evidence type="ECO:0000313" key="7">
    <source>
        <dbReference type="Proteomes" id="UP000373149"/>
    </source>
</evidence>
<dbReference type="PROSITE" id="PS50949">
    <property type="entry name" value="HTH_GNTR"/>
    <property type="match status" value="1"/>
</dbReference>
<keyword evidence="1" id="KW-0805">Transcription regulation</keyword>
<keyword evidence="3" id="KW-0804">Transcription</keyword>
<dbReference type="InterPro" id="IPR000524">
    <property type="entry name" value="Tscrpt_reg_HTH_GntR"/>
</dbReference>
<evidence type="ECO:0000256" key="3">
    <source>
        <dbReference type="ARBA" id="ARBA00023163"/>
    </source>
</evidence>
<gene>
    <name evidence="6" type="ORF">FPZ41_01990</name>
</gene>
<comment type="caution">
    <text evidence="6">The sequence shown here is derived from an EMBL/GenBank/DDBJ whole genome shotgun (WGS) entry which is preliminary data.</text>
</comment>
<dbReference type="Proteomes" id="UP000373149">
    <property type="component" value="Unassembled WGS sequence"/>
</dbReference>
<feature type="region of interest" description="Disordered" evidence="4">
    <location>
        <begin position="263"/>
        <end position="283"/>
    </location>
</feature>